<evidence type="ECO:0000259" key="7">
    <source>
        <dbReference type="PROSITE" id="PS50850"/>
    </source>
</evidence>
<keyword evidence="2 6" id="KW-0812">Transmembrane</keyword>
<dbReference type="SUPFAM" id="SSF103473">
    <property type="entry name" value="MFS general substrate transporter"/>
    <property type="match status" value="1"/>
</dbReference>
<reference evidence="9" key="1">
    <citation type="journal article" date="2015" name="BMC Genomics">
        <title>Genomic and transcriptomic analysis of the endophytic fungus Pestalotiopsis fici reveals its lifestyle and high potential for synthesis of natural products.</title>
        <authorList>
            <person name="Wang X."/>
            <person name="Zhang X."/>
            <person name="Liu L."/>
            <person name="Xiang M."/>
            <person name="Wang W."/>
            <person name="Sun X."/>
            <person name="Che Y."/>
            <person name="Guo L."/>
            <person name="Liu G."/>
            <person name="Guo L."/>
            <person name="Wang C."/>
            <person name="Yin W.B."/>
            <person name="Stadler M."/>
            <person name="Zhang X."/>
            <person name="Liu X."/>
        </authorList>
    </citation>
    <scope>NUCLEOTIDE SEQUENCE [LARGE SCALE GENOMIC DNA]</scope>
    <source>
        <strain evidence="9">W106-1 / CGMCC3.15140</strain>
    </source>
</reference>
<evidence type="ECO:0000313" key="9">
    <source>
        <dbReference type="Proteomes" id="UP000030651"/>
    </source>
</evidence>
<dbReference type="GO" id="GO:0005886">
    <property type="term" value="C:plasma membrane"/>
    <property type="evidence" value="ECO:0007669"/>
    <property type="project" value="TreeGrafter"/>
</dbReference>
<evidence type="ECO:0000256" key="5">
    <source>
        <dbReference type="SAM" id="MobiDB-lite"/>
    </source>
</evidence>
<feature type="transmembrane region" description="Helical" evidence="6">
    <location>
        <begin position="384"/>
        <end position="405"/>
    </location>
</feature>
<dbReference type="EMBL" id="KI912114">
    <property type="protein sequence ID" value="ETS79680.1"/>
    <property type="molecule type" value="Genomic_DNA"/>
</dbReference>
<sequence length="523" mass="57730">MNVHENDVGTLLGTWRLGDATSTAIVLQPTPSDDAQDPLNWTKWRKAINFGLGLFYVLITFVLIDIFGIAYNDYVIELGMGYQDYNEITALNYVGLAIGCVMFIPLVYKLGRRPVYLISLTIQLATAIWAAKIQTLAELYPLNFIQGIGGAISETIVQISISDLFFVHQYATMNGLFLLFQSIGAFLGPVAAGYVVVGQGWRWQWWWCAIFLGMSLLLVFLFFEETAYVPALQGRPANIETVPAGKKDDPETGLDITRQSSTMGSGPSADRSWLEKLRPYTVYEGSVLHHAWQPFILLFRVPAVLYTALTYGILLANFAVLTSVATTSLFYPPYNFDTAGVGLFNIAPFIGSFLASITIAPLSDFMIVRLSRKNGGIYESEMRLWPALPGALFTCGGFLMFGICIAQGRSWVLLALGAGIFGFGFVTCADIALSYLTDSYQNLIGDAIIGVIFVRNAISVIILFVLTPWIDGLGLEYMFVSCALITLVITLGFPVILLVFGKRMRQSTSELANKFSLRQSRRT</sequence>
<organism evidence="8 9">
    <name type="scientific">Pestalotiopsis fici (strain W106-1 / CGMCC3.15140)</name>
    <dbReference type="NCBI Taxonomy" id="1229662"/>
    <lineage>
        <taxon>Eukaryota</taxon>
        <taxon>Fungi</taxon>
        <taxon>Dikarya</taxon>
        <taxon>Ascomycota</taxon>
        <taxon>Pezizomycotina</taxon>
        <taxon>Sordariomycetes</taxon>
        <taxon>Xylariomycetidae</taxon>
        <taxon>Amphisphaeriales</taxon>
        <taxon>Sporocadaceae</taxon>
        <taxon>Pestalotiopsis</taxon>
    </lineage>
</organism>
<feature type="transmembrane region" description="Helical" evidence="6">
    <location>
        <begin position="115"/>
        <end position="132"/>
    </location>
</feature>
<dbReference type="OMA" id="PTRRNKH"/>
<dbReference type="OrthoDB" id="5215911at2759"/>
<feature type="transmembrane region" description="Helical" evidence="6">
    <location>
        <begin position="303"/>
        <end position="331"/>
    </location>
</feature>
<name>W3X0Q7_PESFW</name>
<dbReference type="PROSITE" id="PS50850">
    <property type="entry name" value="MFS"/>
    <property type="match status" value="1"/>
</dbReference>
<keyword evidence="4 6" id="KW-0472">Membrane</keyword>
<dbReference type="eggNOG" id="KOG0255">
    <property type="taxonomic scope" value="Eukaryota"/>
</dbReference>
<feature type="transmembrane region" description="Helical" evidence="6">
    <location>
        <begin position="47"/>
        <end position="70"/>
    </location>
</feature>
<evidence type="ECO:0000313" key="8">
    <source>
        <dbReference type="EMBL" id="ETS79680.1"/>
    </source>
</evidence>
<evidence type="ECO:0000256" key="4">
    <source>
        <dbReference type="ARBA" id="ARBA00023136"/>
    </source>
</evidence>
<feature type="transmembrane region" description="Helical" evidence="6">
    <location>
        <begin position="343"/>
        <end position="363"/>
    </location>
</feature>
<accession>W3X0Q7</accession>
<protein>
    <recommendedName>
        <fullName evidence="7">Major facilitator superfamily (MFS) profile domain-containing protein</fullName>
    </recommendedName>
</protein>
<dbReference type="PANTHER" id="PTHR23502">
    <property type="entry name" value="MAJOR FACILITATOR SUPERFAMILY"/>
    <property type="match status" value="1"/>
</dbReference>
<evidence type="ECO:0000256" key="6">
    <source>
        <dbReference type="SAM" id="Phobius"/>
    </source>
</evidence>
<evidence type="ECO:0000256" key="3">
    <source>
        <dbReference type="ARBA" id="ARBA00022989"/>
    </source>
</evidence>
<feature type="transmembrane region" description="Helical" evidence="6">
    <location>
        <begin position="144"/>
        <end position="166"/>
    </location>
</feature>
<evidence type="ECO:0000256" key="1">
    <source>
        <dbReference type="ARBA" id="ARBA00004141"/>
    </source>
</evidence>
<dbReference type="KEGG" id="pfy:PFICI_09533"/>
<proteinExistence type="predicted"/>
<feature type="transmembrane region" description="Helical" evidence="6">
    <location>
        <begin position="443"/>
        <end position="466"/>
    </location>
</feature>
<comment type="subcellular location">
    <subcellularLocation>
        <location evidence="1">Membrane</location>
        <topology evidence="1">Multi-pass membrane protein</topology>
    </subcellularLocation>
</comment>
<dbReference type="InParanoid" id="W3X0Q7"/>
<dbReference type="InterPro" id="IPR011701">
    <property type="entry name" value="MFS"/>
</dbReference>
<feature type="transmembrane region" description="Helical" evidence="6">
    <location>
        <begin position="203"/>
        <end position="223"/>
    </location>
</feature>
<feature type="transmembrane region" description="Helical" evidence="6">
    <location>
        <begin position="90"/>
        <end position="108"/>
    </location>
</feature>
<evidence type="ECO:0000256" key="2">
    <source>
        <dbReference type="ARBA" id="ARBA00022692"/>
    </source>
</evidence>
<dbReference type="PANTHER" id="PTHR23502:SF50">
    <property type="entry name" value="TRANSPORTER, PUTATIVE (AFU_ORTHOLOGUE AFUA_5G00430)-RELATED"/>
    <property type="match status" value="1"/>
</dbReference>
<dbReference type="InterPro" id="IPR020846">
    <property type="entry name" value="MFS_dom"/>
</dbReference>
<dbReference type="AlphaFoldDB" id="W3X0Q7"/>
<dbReference type="FunCoup" id="W3X0Q7">
    <property type="interactions" value="16"/>
</dbReference>
<dbReference type="HOGENOM" id="CLU_008455_13_3_1"/>
<dbReference type="GO" id="GO:0022857">
    <property type="term" value="F:transmembrane transporter activity"/>
    <property type="evidence" value="ECO:0007669"/>
    <property type="project" value="InterPro"/>
</dbReference>
<dbReference type="InterPro" id="IPR036259">
    <property type="entry name" value="MFS_trans_sf"/>
</dbReference>
<gene>
    <name evidence="8" type="ORF">PFICI_09533</name>
</gene>
<feature type="transmembrane region" description="Helical" evidence="6">
    <location>
        <begin position="478"/>
        <end position="500"/>
    </location>
</feature>
<dbReference type="Pfam" id="PF07690">
    <property type="entry name" value="MFS_1"/>
    <property type="match status" value="1"/>
</dbReference>
<dbReference type="Proteomes" id="UP000030651">
    <property type="component" value="Unassembled WGS sequence"/>
</dbReference>
<keyword evidence="9" id="KW-1185">Reference proteome</keyword>
<dbReference type="GeneID" id="19274546"/>
<dbReference type="RefSeq" id="XP_007836305.1">
    <property type="nucleotide sequence ID" value="XM_007838114.1"/>
</dbReference>
<feature type="domain" description="Major facilitator superfamily (MFS) profile" evidence="7">
    <location>
        <begin position="46"/>
        <end position="504"/>
    </location>
</feature>
<feature type="transmembrane region" description="Helical" evidence="6">
    <location>
        <begin position="178"/>
        <end position="197"/>
    </location>
</feature>
<keyword evidence="3 6" id="KW-1133">Transmembrane helix</keyword>
<feature type="transmembrane region" description="Helical" evidence="6">
    <location>
        <begin position="411"/>
        <end position="436"/>
    </location>
</feature>
<dbReference type="Gene3D" id="1.20.1250.20">
    <property type="entry name" value="MFS general substrate transporter like domains"/>
    <property type="match status" value="1"/>
</dbReference>
<feature type="region of interest" description="Disordered" evidence="5">
    <location>
        <begin position="242"/>
        <end position="270"/>
    </location>
</feature>